<proteinExistence type="predicted"/>
<name>A0A915I1Z3_ROMCU</name>
<sequence length="60" mass="6703">MKSSNSREKRLENFSSADNSTYATRVGSRAARNSVAMREKSPIGYVTTKPTEVLKLNIRP</sequence>
<evidence type="ECO:0000313" key="2">
    <source>
        <dbReference type="Proteomes" id="UP000887565"/>
    </source>
</evidence>
<dbReference type="WBParaSite" id="nRc.2.0.1.t08152-RA">
    <property type="protein sequence ID" value="nRc.2.0.1.t08152-RA"/>
    <property type="gene ID" value="nRc.2.0.1.g08152"/>
</dbReference>
<reference evidence="3" key="1">
    <citation type="submission" date="2022-11" db="UniProtKB">
        <authorList>
            <consortium name="WormBaseParasite"/>
        </authorList>
    </citation>
    <scope>IDENTIFICATION</scope>
</reference>
<accession>A0A915I1Z3</accession>
<feature type="compositionally biased region" description="Polar residues" evidence="1">
    <location>
        <begin position="13"/>
        <end position="23"/>
    </location>
</feature>
<feature type="compositionally biased region" description="Basic and acidic residues" evidence="1">
    <location>
        <begin position="1"/>
        <end position="12"/>
    </location>
</feature>
<organism evidence="2 3">
    <name type="scientific">Romanomermis culicivorax</name>
    <name type="common">Nematode worm</name>
    <dbReference type="NCBI Taxonomy" id="13658"/>
    <lineage>
        <taxon>Eukaryota</taxon>
        <taxon>Metazoa</taxon>
        <taxon>Ecdysozoa</taxon>
        <taxon>Nematoda</taxon>
        <taxon>Enoplea</taxon>
        <taxon>Dorylaimia</taxon>
        <taxon>Mermithida</taxon>
        <taxon>Mermithoidea</taxon>
        <taxon>Mermithidae</taxon>
        <taxon>Romanomermis</taxon>
    </lineage>
</organism>
<evidence type="ECO:0000256" key="1">
    <source>
        <dbReference type="SAM" id="MobiDB-lite"/>
    </source>
</evidence>
<protein>
    <submittedName>
        <fullName evidence="3">Uncharacterized protein</fullName>
    </submittedName>
</protein>
<keyword evidence="2" id="KW-1185">Reference proteome</keyword>
<feature type="region of interest" description="Disordered" evidence="1">
    <location>
        <begin position="1"/>
        <end position="35"/>
    </location>
</feature>
<dbReference type="Proteomes" id="UP000887565">
    <property type="component" value="Unplaced"/>
</dbReference>
<evidence type="ECO:0000313" key="3">
    <source>
        <dbReference type="WBParaSite" id="nRc.2.0.1.t08152-RA"/>
    </source>
</evidence>
<dbReference type="AlphaFoldDB" id="A0A915I1Z3"/>